<organism evidence="1 2">
    <name type="scientific">Gibberella intermedia</name>
    <name type="common">Bulb rot disease fungus</name>
    <name type="synonym">Fusarium proliferatum</name>
    <dbReference type="NCBI Taxonomy" id="948311"/>
    <lineage>
        <taxon>Eukaryota</taxon>
        <taxon>Fungi</taxon>
        <taxon>Dikarya</taxon>
        <taxon>Ascomycota</taxon>
        <taxon>Pezizomycotina</taxon>
        <taxon>Sordariomycetes</taxon>
        <taxon>Hypocreomycetidae</taxon>
        <taxon>Hypocreales</taxon>
        <taxon>Nectriaceae</taxon>
        <taxon>Fusarium</taxon>
        <taxon>Fusarium fujikuroi species complex</taxon>
    </lineage>
</organism>
<name>A0A420S4S4_GIBIN</name>
<proteinExistence type="predicted"/>
<sequence length="265" mass="30003">MDLRIRPRDLQTLHDAVVPEDTPERREAYSLGNFSQAMRCKNWDLRYRWDLLRASRLRLGGGMLARGDLNLYAYLNDRHIDDALRSIVPPLKATGGNRLHVYAPPEVRLTNPAGDPPRQGGEPAQSIKESAYGEFAWNVVPAREGLQAFGHRKMVNPSSQQSHHKLSIDIVRSALFACGEPCNPEQVSFYPDIESMATRQRESKNWSQGEIFVYSRAENCFLIAKQIAPSSCEFLVVTHEGYKDVLTAYRFGHEELVAALQGHIR</sequence>
<dbReference type="Proteomes" id="UP000283569">
    <property type="component" value="Unassembled WGS sequence"/>
</dbReference>
<reference evidence="1 2" key="1">
    <citation type="journal article" date="2018" name="Sci. Rep.">
        <title>Characterisation of pathogen-specific regions and novel effector candidates in Fusarium oxysporum f. sp. cepae.</title>
        <authorList>
            <person name="Armitage A.D."/>
            <person name="Taylor A."/>
            <person name="Sobczyk M.K."/>
            <person name="Baxter L."/>
            <person name="Greenfield B.P."/>
            <person name="Bates H.J."/>
            <person name="Wilson F."/>
            <person name="Jackson A.C."/>
            <person name="Ott S."/>
            <person name="Harrison R.J."/>
            <person name="Clarkson J.P."/>
        </authorList>
    </citation>
    <scope>NUCLEOTIDE SEQUENCE [LARGE SCALE GENOMIC DNA]</scope>
    <source>
        <strain evidence="1 2">Fp_A8</strain>
    </source>
</reference>
<dbReference type="EMBL" id="MRDB01000102">
    <property type="protein sequence ID" value="RKL24316.1"/>
    <property type="molecule type" value="Genomic_DNA"/>
</dbReference>
<gene>
    <name evidence="1" type="ORF">BFJ72_g14288</name>
</gene>
<accession>A0A420S4S4</accession>
<evidence type="ECO:0000313" key="1">
    <source>
        <dbReference type="EMBL" id="RKL24316.1"/>
    </source>
</evidence>
<dbReference type="AlphaFoldDB" id="A0A420S4S4"/>
<comment type="caution">
    <text evidence="1">The sequence shown here is derived from an EMBL/GenBank/DDBJ whole genome shotgun (WGS) entry which is preliminary data.</text>
</comment>
<evidence type="ECO:0000313" key="2">
    <source>
        <dbReference type="Proteomes" id="UP000283569"/>
    </source>
</evidence>
<protein>
    <submittedName>
        <fullName evidence="1">Uncharacterized protein</fullName>
    </submittedName>
</protein>